<name>A0AAD2DUC1_9LAMI</name>
<evidence type="ECO:0000313" key="3">
    <source>
        <dbReference type="EMBL" id="CAI9766449.1"/>
    </source>
</evidence>
<protein>
    <recommendedName>
        <fullName evidence="2">F-box domain-containing protein</fullName>
    </recommendedName>
</protein>
<feature type="compositionally biased region" description="Pro residues" evidence="1">
    <location>
        <begin position="11"/>
        <end position="23"/>
    </location>
</feature>
<dbReference type="PANTHER" id="PTHR31672">
    <property type="entry name" value="BNACNNG10540D PROTEIN"/>
    <property type="match status" value="1"/>
</dbReference>
<reference evidence="3" key="1">
    <citation type="submission" date="2023-05" db="EMBL/GenBank/DDBJ databases">
        <authorList>
            <person name="Huff M."/>
        </authorList>
    </citation>
    <scope>NUCLEOTIDE SEQUENCE</scope>
</reference>
<dbReference type="Proteomes" id="UP000834106">
    <property type="component" value="Chromosome 8"/>
</dbReference>
<keyword evidence="4" id="KW-1185">Reference proteome</keyword>
<dbReference type="InterPro" id="IPR013187">
    <property type="entry name" value="F-box-assoc_dom_typ3"/>
</dbReference>
<evidence type="ECO:0000313" key="4">
    <source>
        <dbReference type="Proteomes" id="UP000834106"/>
    </source>
</evidence>
<dbReference type="Pfam" id="PF08268">
    <property type="entry name" value="FBA_3"/>
    <property type="match status" value="1"/>
</dbReference>
<proteinExistence type="predicted"/>
<dbReference type="SMART" id="SM00256">
    <property type="entry name" value="FBOX"/>
    <property type="match status" value="1"/>
</dbReference>
<dbReference type="InterPro" id="IPR001810">
    <property type="entry name" value="F-box_dom"/>
</dbReference>
<dbReference type="Gene3D" id="1.20.1280.50">
    <property type="match status" value="1"/>
</dbReference>
<dbReference type="InterPro" id="IPR036047">
    <property type="entry name" value="F-box-like_dom_sf"/>
</dbReference>
<evidence type="ECO:0000259" key="2">
    <source>
        <dbReference type="SMART" id="SM00256"/>
    </source>
</evidence>
<dbReference type="PANTHER" id="PTHR31672:SF13">
    <property type="entry name" value="F-BOX PROTEIN CPR30-LIKE"/>
    <property type="match status" value="1"/>
</dbReference>
<feature type="domain" description="F-box" evidence="2">
    <location>
        <begin position="41"/>
        <end position="81"/>
    </location>
</feature>
<evidence type="ECO:0000256" key="1">
    <source>
        <dbReference type="SAM" id="MobiDB-lite"/>
    </source>
</evidence>
<dbReference type="SUPFAM" id="SSF81383">
    <property type="entry name" value="F-box domain"/>
    <property type="match status" value="1"/>
</dbReference>
<dbReference type="EMBL" id="OU503043">
    <property type="protein sequence ID" value="CAI9766449.1"/>
    <property type="molecule type" value="Genomic_DNA"/>
</dbReference>
<sequence length="399" mass="45724">MMKKKPSSVTPSPPLSSSPPPSPYQNDAVSDDAYAMMGPTLPSDLITSILLRLPVKSLGKFKCVSKQWLHTISDPHFVSTRRSLSLHNPNLLLLKKSPVVQEAHMKKCTRIDVCSLNFDGSCKNLEFSLYLNDDAKYIEMLPSKWDIICFVSENGFYVCNPGKQEMVKLPEASCCTSGEVNAGMGYVKERDEYVLVHLFDKSLDIHVDNYIGCEVLRLTDGKDCEWKVVEANCPFMVRGWGVLVNNVFYWMFWDDYTHPSEEAIVSFDLEKEEFGTVLPPEGCFDPHGVWSLVELGGNLCLVDNATRPFTMDIWVMKDYDNQKWVREYSIDLNGYSNDTLKFVIPLEFWDGKIFMDAKQESLDYYDVENKCIKRMDHLIAGEWTWLRLYTDSFFSLGSR</sequence>
<dbReference type="CDD" id="cd22157">
    <property type="entry name" value="F-box_AtFBW1-like"/>
    <property type="match status" value="1"/>
</dbReference>
<dbReference type="Pfam" id="PF00646">
    <property type="entry name" value="F-box"/>
    <property type="match status" value="1"/>
</dbReference>
<dbReference type="InterPro" id="IPR050796">
    <property type="entry name" value="SCF_F-box_component"/>
</dbReference>
<organism evidence="3 4">
    <name type="scientific">Fraxinus pennsylvanica</name>
    <dbReference type="NCBI Taxonomy" id="56036"/>
    <lineage>
        <taxon>Eukaryota</taxon>
        <taxon>Viridiplantae</taxon>
        <taxon>Streptophyta</taxon>
        <taxon>Embryophyta</taxon>
        <taxon>Tracheophyta</taxon>
        <taxon>Spermatophyta</taxon>
        <taxon>Magnoliopsida</taxon>
        <taxon>eudicotyledons</taxon>
        <taxon>Gunneridae</taxon>
        <taxon>Pentapetalae</taxon>
        <taxon>asterids</taxon>
        <taxon>lamiids</taxon>
        <taxon>Lamiales</taxon>
        <taxon>Oleaceae</taxon>
        <taxon>Oleeae</taxon>
        <taxon>Fraxinus</taxon>
    </lineage>
</organism>
<feature type="region of interest" description="Disordered" evidence="1">
    <location>
        <begin position="1"/>
        <end position="29"/>
    </location>
</feature>
<accession>A0AAD2DUC1</accession>
<dbReference type="NCBIfam" id="TIGR01640">
    <property type="entry name" value="F_box_assoc_1"/>
    <property type="match status" value="1"/>
</dbReference>
<gene>
    <name evidence="3" type="ORF">FPE_LOCUS13879</name>
</gene>
<dbReference type="AlphaFoldDB" id="A0AAD2DUC1"/>
<dbReference type="InterPro" id="IPR017451">
    <property type="entry name" value="F-box-assoc_interact_dom"/>
</dbReference>